<dbReference type="Proteomes" id="UP001172673">
    <property type="component" value="Unassembled WGS sequence"/>
</dbReference>
<evidence type="ECO:0000313" key="3">
    <source>
        <dbReference type="Proteomes" id="UP001172673"/>
    </source>
</evidence>
<feature type="compositionally biased region" description="Acidic residues" evidence="1">
    <location>
        <begin position="34"/>
        <end position="67"/>
    </location>
</feature>
<gene>
    <name evidence="2" type="ORF">H2200_006608</name>
</gene>
<evidence type="ECO:0008006" key="4">
    <source>
        <dbReference type="Google" id="ProtNLM"/>
    </source>
</evidence>
<comment type="caution">
    <text evidence="2">The sequence shown here is derived from an EMBL/GenBank/DDBJ whole genome shotgun (WGS) entry which is preliminary data.</text>
</comment>
<dbReference type="EMBL" id="JAPDRK010000009">
    <property type="protein sequence ID" value="KAJ9608837.1"/>
    <property type="molecule type" value="Genomic_DNA"/>
</dbReference>
<proteinExistence type="predicted"/>
<accession>A0AA38X937</accession>
<keyword evidence="3" id="KW-1185">Reference proteome</keyword>
<feature type="region of interest" description="Disordered" evidence="1">
    <location>
        <begin position="34"/>
        <end position="70"/>
    </location>
</feature>
<evidence type="ECO:0000256" key="1">
    <source>
        <dbReference type="SAM" id="MobiDB-lite"/>
    </source>
</evidence>
<dbReference type="Gene3D" id="1.20.120.1750">
    <property type="match status" value="1"/>
</dbReference>
<organism evidence="2 3">
    <name type="scientific">Cladophialophora chaetospira</name>
    <dbReference type="NCBI Taxonomy" id="386627"/>
    <lineage>
        <taxon>Eukaryota</taxon>
        <taxon>Fungi</taxon>
        <taxon>Dikarya</taxon>
        <taxon>Ascomycota</taxon>
        <taxon>Pezizomycotina</taxon>
        <taxon>Eurotiomycetes</taxon>
        <taxon>Chaetothyriomycetidae</taxon>
        <taxon>Chaetothyriales</taxon>
        <taxon>Herpotrichiellaceae</taxon>
        <taxon>Cladophialophora</taxon>
    </lineage>
</organism>
<protein>
    <recommendedName>
        <fullName evidence="4">IBR domain-containing protein</fullName>
    </recommendedName>
</protein>
<feature type="compositionally biased region" description="Basic and acidic residues" evidence="1">
    <location>
        <begin position="100"/>
        <end position="111"/>
    </location>
</feature>
<evidence type="ECO:0000313" key="2">
    <source>
        <dbReference type="EMBL" id="KAJ9608837.1"/>
    </source>
</evidence>
<reference evidence="2" key="1">
    <citation type="submission" date="2022-10" db="EMBL/GenBank/DDBJ databases">
        <title>Culturing micro-colonial fungi from biological soil crusts in the Mojave desert and describing Neophaeococcomyces mojavensis, and introducing the new genera and species Taxawa tesnikishii.</title>
        <authorList>
            <person name="Kurbessoian T."/>
            <person name="Stajich J.E."/>
        </authorList>
    </citation>
    <scope>NUCLEOTIDE SEQUENCE</scope>
    <source>
        <strain evidence="2">TK_41</strain>
    </source>
</reference>
<feature type="region of interest" description="Disordered" evidence="1">
    <location>
        <begin position="90"/>
        <end position="122"/>
    </location>
</feature>
<name>A0AA38X937_9EURO</name>
<dbReference type="SUPFAM" id="SSF57850">
    <property type="entry name" value="RING/U-box"/>
    <property type="match status" value="1"/>
</dbReference>
<sequence>MVEKTDGCNHMDCVCGVEFCYRCGHLFDEDDSCECEPQWDEELEDEEDEDEDEDDSEEDEDDDSDEWPDYRVAVDPAGRIKCLHLHAAPLASESDSSGDESMRIDVPRETRVGGLSRTQNLL</sequence>
<dbReference type="AlphaFoldDB" id="A0AA38X937"/>